<dbReference type="EMBL" id="SPHZ02000001">
    <property type="protein sequence ID" value="KAF0934419.1"/>
    <property type="molecule type" value="Genomic_DNA"/>
</dbReference>
<evidence type="ECO:0000259" key="2">
    <source>
        <dbReference type="PROSITE" id="PS50119"/>
    </source>
</evidence>
<dbReference type="InterPro" id="IPR000315">
    <property type="entry name" value="Znf_B-box"/>
</dbReference>
<gene>
    <name evidence="3" type="ORF">E2562_025028</name>
</gene>
<sequence>MDNVGAGDAPCDSCLTERALVHCAQHDARLCLLCDANYHDDARAHRRAPLCDGCYAAPAVARCDGKPLCAACELDAPCQCRRTAASYTGIPNEAEMARILSIDVPPAVTTEDTLVPYDNNTININSYINYYPEMQILASVKRSQEPPQQERKFY</sequence>
<evidence type="ECO:0000313" key="4">
    <source>
        <dbReference type="Proteomes" id="UP000479710"/>
    </source>
</evidence>
<name>A0A6G1FC34_9ORYZ</name>
<accession>A0A6G1FC34</accession>
<evidence type="ECO:0000256" key="1">
    <source>
        <dbReference type="PROSITE-ProRule" id="PRU00024"/>
    </source>
</evidence>
<keyword evidence="1" id="KW-0479">Metal-binding</keyword>
<keyword evidence="1" id="KW-0862">Zinc</keyword>
<dbReference type="PANTHER" id="PTHR31717">
    <property type="entry name" value="ZINC FINGER PROTEIN CONSTANS-LIKE 10"/>
    <property type="match status" value="1"/>
</dbReference>
<dbReference type="AlphaFoldDB" id="A0A6G1FC34"/>
<keyword evidence="1" id="KW-0863">Zinc-finger</keyword>
<reference evidence="3 4" key="1">
    <citation type="submission" date="2019-11" db="EMBL/GenBank/DDBJ databases">
        <title>Whole genome sequence of Oryza granulata.</title>
        <authorList>
            <person name="Li W."/>
        </authorList>
    </citation>
    <scope>NUCLEOTIDE SEQUENCE [LARGE SCALE GENOMIC DNA]</scope>
    <source>
        <strain evidence="4">cv. Menghai</strain>
        <tissue evidence="3">Leaf</tissue>
    </source>
</reference>
<comment type="caution">
    <text evidence="3">The sequence shown here is derived from an EMBL/GenBank/DDBJ whole genome shotgun (WGS) entry which is preliminary data.</text>
</comment>
<protein>
    <recommendedName>
        <fullName evidence="2">B box-type domain-containing protein</fullName>
    </recommendedName>
</protein>
<proteinExistence type="predicted"/>
<organism evidence="3 4">
    <name type="scientific">Oryza meyeriana var. granulata</name>
    <dbReference type="NCBI Taxonomy" id="110450"/>
    <lineage>
        <taxon>Eukaryota</taxon>
        <taxon>Viridiplantae</taxon>
        <taxon>Streptophyta</taxon>
        <taxon>Embryophyta</taxon>
        <taxon>Tracheophyta</taxon>
        <taxon>Spermatophyta</taxon>
        <taxon>Magnoliopsida</taxon>
        <taxon>Liliopsida</taxon>
        <taxon>Poales</taxon>
        <taxon>Poaceae</taxon>
        <taxon>BOP clade</taxon>
        <taxon>Oryzoideae</taxon>
        <taxon>Oryzeae</taxon>
        <taxon>Oryzinae</taxon>
        <taxon>Oryza</taxon>
        <taxon>Oryza meyeriana</taxon>
    </lineage>
</organism>
<dbReference type="OrthoDB" id="687590at2759"/>
<dbReference type="PROSITE" id="PS50119">
    <property type="entry name" value="ZF_BBOX"/>
    <property type="match status" value="1"/>
</dbReference>
<dbReference type="PANTHER" id="PTHR31717:SF130">
    <property type="entry name" value="OS06G0103000 PROTEIN"/>
    <property type="match status" value="1"/>
</dbReference>
<dbReference type="GO" id="GO:0008270">
    <property type="term" value="F:zinc ion binding"/>
    <property type="evidence" value="ECO:0007669"/>
    <property type="project" value="UniProtKB-KW"/>
</dbReference>
<evidence type="ECO:0000313" key="3">
    <source>
        <dbReference type="EMBL" id="KAF0934419.1"/>
    </source>
</evidence>
<dbReference type="Proteomes" id="UP000479710">
    <property type="component" value="Unassembled WGS sequence"/>
</dbReference>
<feature type="domain" description="B box-type" evidence="2">
    <location>
        <begin position="6"/>
        <end position="50"/>
    </location>
</feature>
<keyword evidence="4" id="KW-1185">Reference proteome</keyword>